<dbReference type="Pfam" id="PF17676">
    <property type="entry name" value="Peptidase_S66C"/>
    <property type="match status" value="1"/>
</dbReference>
<evidence type="ECO:0000313" key="9">
    <source>
        <dbReference type="EMBL" id="EGI78562.1"/>
    </source>
</evidence>
<dbReference type="Gene3D" id="3.50.30.60">
    <property type="entry name" value="LD-carboxypeptidase A C-terminal domain-like"/>
    <property type="match status" value="1"/>
</dbReference>
<feature type="domain" description="LD-carboxypeptidase C-terminal" evidence="8">
    <location>
        <begin position="200"/>
        <end position="317"/>
    </location>
</feature>
<evidence type="ECO:0000256" key="2">
    <source>
        <dbReference type="ARBA" id="ARBA00022645"/>
    </source>
</evidence>
<keyword evidence="3" id="KW-0645">Protease</keyword>
<comment type="similarity">
    <text evidence="1">Belongs to the peptidase S66 family.</text>
</comment>
<proteinExistence type="inferred from homology"/>
<dbReference type="EMBL" id="AEGR01000006">
    <property type="protein sequence ID" value="EGI78562.1"/>
    <property type="molecule type" value="Genomic_DNA"/>
</dbReference>
<dbReference type="GO" id="GO:0006508">
    <property type="term" value="P:proteolysis"/>
    <property type="evidence" value="ECO:0007669"/>
    <property type="project" value="UniProtKB-KW"/>
</dbReference>
<dbReference type="MEROPS" id="S66.002"/>
<dbReference type="PANTHER" id="PTHR30237:SF2">
    <property type="entry name" value="MUREIN TETRAPEPTIDE CARBOXYPEPTIDASE"/>
    <property type="match status" value="1"/>
</dbReference>
<accession>F3KNY5</accession>
<keyword evidence="10" id="KW-1185">Reference proteome</keyword>
<keyword evidence="2 9" id="KW-0121">Carboxypeptidase</keyword>
<dbReference type="InterPro" id="IPR003507">
    <property type="entry name" value="S66_fam"/>
</dbReference>
<dbReference type="Proteomes" id="UP000016368">
    <property type="component" value="Unassembled WGS sequence"/>
</dbReference>
<comment type="caution">
    <text evidence="9">The sequence shown here is derived from an EMBL/GenBank/DDBJ whole genome shotgun (WGS) entry which is preliminary data.</text>
</comment>
<evidence type="ECO:0000313" key="10">
    <source>
        <dbReference type="Proteomes" id="UP000016368"/>
    </source>
</evidence>
<evidence type="ECO:0000256" key="4">
    <source>
        <dbReference type="ARBA" id="ARBA00022801"/>
    </source>
</evidence>
<protein>
    <submittedName>
        <fullName evidence="9">Muramoyltetrapeptide carboxypeptidase</fullName>
    </submittedName>
</protein>
<sequence length="342" mass="37019">MSKHIYLYSPSGAVRDKAAFKRGIQRLKALGPAIGTEIEVEVDEAALASEQRFAGDDATRLAAIRRAASSGADVAMITRGGYGLTRILPDLPFKHIHRAIERGTAFVGLSDFTAFQLAVLAQGGGQGGITWAGPALLEAFGTEAEPDDITQACFEDLLLGQGEGTGWSLPRTRESDKTAAGAWQARRLEDTARLKVEHAPLWGGNLAVLVSLLGTPYFPSSAQTEGGLLFLEDVGEHPYRIERMLTQLLHAGVLSRQRAILLGHFTDYKLTPHDKGFKLQSVVNWLRSQLKVAVLTGLPFGHVPTKVLLPVGACCDLLVEGREALLVWGHAHAHDHHEDHSH</sequence>
<keyword evidence="5" id="KW-0720">Serine protease</keyword>
<dbReference type="Pfam" id="PF02016">
    <property type="entry name" value="Peptidase_S66"/>
    <property type="match status" value="1"/>
</dbReference>
<evidence type="ECO:0000259" key="8">
    <source>
        <dbReference type="Pfam" id="PF17676"/>
    </source>
</evidence>
<feature type="active site" description="Nucleophile" evidence="6">
    <location>
        <position position="110"/>
    </location>
</feature>
<dbReference type="AlphaFoldDB" id="F3KNY5"/>
<dbReference type="RefSeq" id="WP_006296104.1">
    <property type="nucleotide sequence ID" value="NZ_AEGR01000006.1"/>
</dbReference>
<dbReference type="InterPro" id="IPR029062">
    <property type="entry name" value="Class_I_gatase-like"/>
</dbReference>
<keyword evidence="4" id="KW-0378">Hydrolase</keyword>
<dbReference type="SUPFAM" id="SSF141986">
    <property type="entry name" value="LD-carboxypeptidase A C-terminal domain-like"/>
    <property type="match status" value="1"/>
</dbReference>
<feature type="active site" description="Charge relay system" evidence="6">
    <location>
        <position position="232"/>
    </location>
</feature>
<evidence type="ECO:0000259" key="7">
    <source>
        <dbReference type="Pfam" id="PF02016"/>
    </source>
</evidence>
<dbReference type="CDD" id="cd07025">
    <property type="entry name" value="Peptidase_S66"/>
    <property type="match status" value="1"/>
</dbReference>
<dbReference type="InterPro" id="IPR027461">
    <property type="entry name" value="Carboxypeptidase_A_C_sf"/>
</dbReference>
<dbReference type="PANTHER" id="PTHR30237">
    <property type="entry name" value="MURAMOYLTETRAPEPTIDE CARBOXYPEPTIDASE"/>
    <property type="match status" value="1"/>
</dbReference>
<dbReference type="STRING" id="887062.HGR_00650"/>
<dbReference type="GO" id="GO:0004180">
    <property type="term" value="F:carboxypeptidase activity"/>
    <property type="evidence" value="ECO:0007669"/>
    <property type="project" value="UniProtKB-KW"/>
</dbReference>
<dbReference type="InterPro" id="IPR027478">
    <property type="entry name" value="LdcA_N"/>
</dbReference>
<name>F3KNY5_9BURK</name>
<gene>
    <name evidence="9" type="ORF">HGR_00650</name>
</gene>
<dbReference type="GO" id="GO:0008236">
    <property type="term" value="F:serine-type peptidase activity"/>
    <property type="evidence" value="ECO:0007669"/>
    <property type="project" value="UniProtKB-KW"/>
</dbReference>
<dbReference type="Gene3D" id="3.40.50.10740">
    <property type="entry name" value="Class I glutamine amidotransferase-like"/>
    <property type="match status" value="1"/>
</dbReference>
<dbReference type="InterPro" id="IPR040449">
    <property type="entry name" value="Peptidase_S66_N"/>
</dbReference>
<dbReference type="InterPro" id="IPR040921">
    <property type="entry name" value="Peptidase_S66C"/>
</dbReference>
<evidence type="ECO:0000256" key="5">
    <source>
        <dbReference type="ARBA" id="ARBA00022825"/>
    </source>
</evidence>
<dbReference type="PIRSF" id="PIRSF028757">
    <property type="entry name" value="LD-carboxypeptidase"/>
    <property type="match status" value="1"/>
</dbReference>
<dbReference type="OrthoDB" id="9807329at2"/>
<evidence type="ECO:0000256" key="3">
    <source>
        <dbReference type="ARBA" id="ARBA00022670"/>
    </source>
</evidence>
<reference evidence="9 10" key="1">
    <citation type="journal article" date="2011" name="EMBO J.">
        <title>Structural diversity of bacterial flagellar motors.</title>
        <authorList>
            <person name="Chen S."/>
            <person name="Beeby M."/>
            <person name="Murphy G.E."/>
            <person name="Leadbetter J.R."/>
            <person name="Hendrixson D.R."/>
            <person name="Briegel A."/>
            <person name="Li Z."/>
            <person name="Shi J."/>
            <person name="Tocheva E.I."/>
            <person name="Muller A."/>
            <person name="Dobro M.J."/>
            <person name="Jensen G.J."/>
        </authorList>
    </citation>
    <scope>NUCLEOTIDE SEQUENCE [LARGE SCALE GENOMIC DNA]</scope>
    <source>
        <strain evidence="9 10">ATCC 19624</strain>
    </source>
</reference>
<evidence type="ECO:0000256" key="6">
    <source>
        <dbReference type="PIRSR" id="PIRSR028757-1"/>
    </source>
</evidence>
<dbReference type="SUPFAM" id="SSF52317">
    <property type="entry name" value="Class I glutamine amidotransferase-like"/>
    <property type="match status" value="1"/>
</dbReference>
<evidence type="ECO:0000256" key="1">
    <source>
        <dbReference type="ARBA" id="ARBA00010233"/>
    </source>
</evidence>
<feature type="domain" description="LD-carboxypeptidase N-terminal" evidence="7">
    <location>
        <begin position="5"/>
        <end position="123"/>
    </location>
</feature>
<dbReference type="eggNOG" id="COG1619">
    <property type="taxonomic scope" value="Bacteria"/>
</dbReference>
<feature type="active site" description="Charge relay system" evidence="6">
    <location>
        <position position="302"/>
    </location>
</feature>
<organism evidence="9 10">
    <name type="scientific">Hylemonella gracilis ATCC 19624</name>
    <dbReference type="NCBI Taxonomy" id="887062"/>
    <lineage>
        <taxon>Bacteria</taxon>
        <taxon>Pseudomonadati</taxon>
        <taxon>Pseudomonadota</taxon>
        <taxon>Betaproteobacteria</taxon>
        <taxon>Burkholderiales</taxon>
        <taxon>Comamonadaceae</taxon>
        <taxon>Hylemonella</taxon>
    </lineage>
</organism>